<dbReference type="PATRIC" id="fig|1300222.3.peg.3701"/>
<accession>M8D540</accession>
<evidence type="ECO:0000313" key="9">
    <source>
        <dbReference type="EMBL" id="EMT51404.1"/>
    </source>
</evidence>
<keyword evidence="2" id="KW-0813">Transport</keyword>
<keyword evidence="4 7" id="KW-0812">Transmembrane</keyword>
<dbReference type="STRING" id="1300222.I532_17663"/>
<dbReference type="AlphaFoldDB" id="M8D540"/>
<organism evidence="9 10">
    <name type="scientific">Brevibacillus borstelensis AK1</name>
    <dbReference type="NCBI Taxonomy" id="1300222"/>
    <lineage>
        <taxon>Bacteria</taxon>
        <taxon>Bacillati</taxon>
        <taxon>Bacillota</taxon>
        <taxon>Bacilli</taxon>
        <taxon>Bacillales</taxon>
        <taxon>Paenibacillaceae</taxon>
        <taxon>Brevibacillus</taxon>
    </lineage>
</organism>
<evidence type="ECO:0000256" key="3">
    <source>
        <dbReference type="ARBA" id="ARBA00022475"/>
    </source>
</evidence>
<keyword evidence="6 8" id="KW-0472">Membrane</keyword>
<dbReference type="GO" id="GO:0022857">
    <property type="term" value="F:transmembrane transporter activity"/>
    <property type="evidence" value="ECO:0007669"/>
    <property type="project" value="InterPro"/>
</dbReference>
<feature type="transmembrane region" description="Helical" evidence="8">
    <location>
        <begin position="26"/>
        <end position="47"/>
    </location>
</feature>
<keyword evidence="10" id="KW-1185">Reference proteome</keyword>
<evidence type="ECO:0000313" key="10">
    <source>
        <dbReference type="Proteomes" id="UP000012081"/>
    </source>
</evidence>
<dbReference type="Pfam" id="PF00893">
    <property type="entry name" value="Multi_Drug_Res"/>
    <property type="match status" value="1"/>
</dbReference>
<dbReference type="RefSeq" id="WP_003389861.1">
    <property type="nucleotide sequence ID" value="NZ_APBN01000008.1"/>
</dbReference>
<protein>
    <submittedName>
        <fullName evidence="9">Multidrug resistance protein</fullName>
    </submittedName>
</protein>
<reference evidence="9 10" key="1">
    <citation type="submission" date="2013-03" db="EMBL/GenBank/DDBJ databases">
        <title>Assembly of a new bacterial strain Brevibacillus borstelensis AK1.</title>
        <authorList>
            <person name="Rajan I."/>
            <person name="PoliReddy D."/>
            <person name="Sugumar T."/>
            <person name="Rathinam K."/>
            <person name="Alqarawi S."/>
            <person name="Khalil A.B."/>
            <person name="Sivakumar N."/>
        </authorList>
    </citation>
    <scope>NUCLEOTIDE SEQUENCE [LARGE SCALE GENOMIC DNA]</scope>
    <source>
        <strain evidence="9 10">AK1</strain>
    </source>
</reference>
<evidence type="ECO:0000256" key="6">
    <source>
        <dbReference type="ARBA" id="ARBA00023136"/>
    </source>
</evidence>
<comment type="caution">
    <text evidence="9">The sequence shown here is derived from an EMBL/GenBank/DDBJ whole genome shotgun (WGS) entry which is preliminary data.</text>
</comment>
<evidence type="ECO:0000256" key="1">
    <source>
        <dbReference type="ARBA" id="ARBA00004651"/>
    </source>
</evidence>
<sequence>MAYVFLGAAIVLEVFASTMLKLSNGFSRFLPSVGVVIGYGAAFYALSLALKALPLGLSYATWSGVGTILTVLVGVYLFREKVNKQAIAGIAILIIGIVLLNLAK</sequence>
<dbReference type="GeneID" id="89502006"/>
<evidence type="ECO:0000256" key="7">
    <source>
        <dbReference type="RuleBase" id="RU003942"/>
    </source>
</evidence>
<dbReference type="GO" id="GO:0005886">
    <property type="term" value="C:plasma membrane"/>
    <property type="evidence" value="ECO:0007669"/>
    <property type="project" value="UniProtKB-SubCell"/>
</dbReference>
<evidence type="ECO:0000256" key="8">
    <source>
        <dbReference type="SAM" id="Phobius"/>
    </source>
</evidence>
<comment type="similarity">
    <text evidence="7">Belongs to the drug/metabolite transporter (DMT) superfamily. Small multidrug resistance (SMR) (TC 2.A.7.1) family.</text>
</comment>
<gene>
    <name evidence="9" type="ORF">I532_17663</name>
</gene>
<feature type="transmembrane region" description="Helical" evidence="8">
    <location>
        <begin position="85"/>
        <end position="103"/>
    </location>
</feature>
<name>M8D540_9BACL</name>
<dbReference type="InterPro" id="IPR037185">
    <property type="entry name" value="EmrE-like"/>
</dbReference>
<dbReference type="InterPro" id="IPR000390">
    <property type="entry name" value="Small_drug/metabolite_transptr"/>
</dbReference>
<feature type="transmembrane region" description="Helical" evidence="8">
    <location>
        <begin position="59"/>
        <end position="79"/>
    </location>
</feature>
<keyword evidence="3" id="KW-1003">Cell membrane</keyword>
<proteinExistence type="inferred from homology"/>
<dbReference type="Gene3D" id="1.10.3730.20">
    <property type="match status" value="1"/>
</dbReference>
<dbReference type="SUPFAM" id="SSF103481">
    <property type="entry name" value="Multidrug resistance efflux transporter EmrE"/>
    <property type="match status" value="1"/>
</dbReference>
<dbReference type="PANTHER" id="PTHR30561">
    <property type="entry name" value="SMR FAMILY PROTON-DEPENDENT DRUG EFFLUX TRANSPORTER SUGE"/>
    <property type="match status" value="1"/>
</dbReference>
<dbReference type="InterPro" id="IPR045324">
    <property type="entry name" value="Small_multidrug_res"/>
</dbReference>
<dbReference type="EMBL" id="APBN01000008">
    <property type="protein sequence ID" value="EMT51404.1"/>
    <property type="molecule type" value="Genomic_DNA"/>
</dbReference>
<evidence type="ECO:0000256" key="5">
    <source>
        <dbReference type="ARBA" id="ARBA00022989"/>
    </source>
</evidence>
<comment type="subcellular location">
    <subcellularLocation>
        <location evidence="1 7">Cell membrane</location>
        <topology evidence="1 7">Multi-pass membrane protein</topology>
    </subcellularLocation>
</comment>
<dbReference type="PANTHER" id="PTHR30561:SF1">
    <property type="entry name" value="MULTIDRUG TRANSPORTER EMRE"/>
    <property type="match status" value="1"/>
</dbReference>
<dbReference type="FunFam" id="1.10.3730.20:FF:000001">
    <property type="entry name" value="Quaternary ammonium compound resistance transporter SugE"/>
    <property type="match status" value="1"/>
</dbReference>
<dbReference type="OrthoDB" id="21828at2"/>
<keyword evidence="5 8" id="KW-1133">Transmembrane helix</keyword>
<dbReference type="Proteomes" id="UP000012081">
    <property type="component" value="Unassembled WGS sequence"/>
</dbReference>
<evidence type="ECO:0000256" key="4">
    <source>
        <dbReference type="ARBA" id="ARBA00022692"/>
    </source>
</evidence>
<evidence type="ECO:0000256" key="2">
    <source>
        <dbReference type="ARBA" id="ARBA00022448"/>
    </source>
</evidence>